<feature type="transmembrane region" description="Helical" evidence="8">
    <location>
        <begin position="50"/>
        <end position="73"/>
    </location>
</feature>
<keyword evidence="3" id="KW-0813">Transport</keyword>
<dbReference type="Pfam" id="PF00892">
    <property type="entry name" value="EamA"/>
    <property type="match status" value="1"/>
</dbReference>
<sequence>MWGAFPAYFGLLTGAGPVEILAHRVVWTLVLMLVVGAPTRRLGLLRGLPLRTWAIVAAASAAISLNWGVYIYAATSGRVVEAALGYFVNPLVSVIFGVVIFRERLTRPVAVALVLAFAAVVVITVDYGRVPVVALLLAGSFATYGLVKKVVPLDPRSSLTAEGIVAAPFAIGYLVFLAVTGTSTFVADGLGHTLLLLAAGPVTAAPPLLFGFAAKRVPLAAMGMFQYLTPTLQMAWGVLVAHEEMPASRWAGFALIWVALAIFTTDVTVRLRRRRGTPGGVGGRA</sequence>
<evidence type="ECO:0000256" key="7">
    <source>
        <dbReference type="ARBA" id="ARBA00023136"/>
    </source>
</evidence>
<dbReference type="Proteomes" id="UP000471120">
    <property type="component" value="Unassembled WGS sequence"/>
</dbReference>
<dbReference type="SUPFAM" id="SSF103481">
    <property type="entry name" value="Multidrug resistance efflux transporter EmrE"/>
    <property type="match status" value="2"/>
</dbReference>
<organism evidence="10 11">
    <name type="scientific">Rhodococcus rhodnii</name>
    <dbReference type="NCBI Taxonomy" id="38312"/>
    <lineage>
        <taxon>Bacteria</taxon>
        <taxon>Bacillati</taxon>
        <taxon>Actinomycetota</taxon>
        <taxon>Actinomycetes</taxon>
        <taxon>Mycobacteriales</taxon>
        <taxon>Nocardiaceae</taxon>
        <taxon>Rhodococcus</taxon>
    </lineage>
</organism>
<dbReference type="NCBIfam" id="TIGR00688">
    <property type="entry name" value="rarD"/>
    <property type="match status" value="1"/>
</dbReference>
<comment type="caution">
    <text evidence="10">The sequence shown here is derived from an EMBL/GenBank/DDBJ whole genome shotgun (WGS) entry which is preliminary data.</text>
</comment>
<dbReference type="PANTHER" id="PTHR22911:SF137">
    <property type="entry name" value="SOLUTE CARRIER FAMILY 35 MEMBER G2-RELATED"/>
    <property type="match status" value="1"/>
</dbReference>
<feature type="transmembrane region" description="Helical" evidence="8">
    <location>
        <begin position="79"/>
        <end position="101"/>
    </location>
</feature>
<feature type="transmembrane region" description="Helical" evidence="8">
    <location>
        <begin position="131"/>
        <end position="147"/>
    </location>
</feature>
<dbReference type="InterPro" id="IPR004626">
    <property type="entry name" value="RarD"/>
</dbReference>
<feature type="transmembrane region" description="Helical" evidence="8">
    <location>
        <begin position="219"/>
        <end position="238"/>
    </location>
</feature>
<evidence type="ECO:0000256" key="5">
    <source>
        <dbReference type="ARBA" id="ARBA00022692"/>
    </source>
</evidence>
<name>A0A6P2CNN8_9NOCA</name>
<dbReference type="InterPro" id="IPR037185">
    <property type="entry name" value="EmrE-like"/>
</dbReference>
<evidence type="ECO:0000259" key="9">
    <source>
        <dbReference type="Pfam" id="PF00892"/>
    </source>
</evidence>
<dbReference type="PANTHER" id="PTHR22911">
    <property type="entry name" value="ACYL-MALONYL CONDENSING ENZYME-RELATED"/>
    <property type="match status" value="1"/>
</dbReference>
<evidence type="ECO:0000256" key="4">
    <source>
        <dbReference type="ARBA" id="ARBA00022475"/>
    </source>
</evidence>
<protein>
    <submittedName>
        <fullName evidence="10">EamA family transporter RarD</fullName>
    </submittedName>
</protein>
<dbReference type="GO" id="GO:0005886">
    <property type="term" value="C:plasma membrane"/>
    <property type="evidence" value="ECO:0007669"/>
    <property type="project" value="UniProtKB-SubCell"/>
</dbReference>
<evidence type="ECO:0000256" key="2">
    <source>
        <dbReference type="ARBA" id="ARBA00007362"/>
    </source>
</evidence>
<dbReference type="EMBL" id="QRCM01000001">
    <property type="protein sequence ID" value="TXG92756.1"/>
    <property type="molecule type" value="Genomic_DNA"/>
</dbReference>
<keyword evidence="6 8" id="KW-1133">Transmembrane helix</keyword>
<feature type="domain" description="EamA" evidence="9">
    <location>
        <begin position="2"/>
        <end position="124"/>
    </location>
</feature>
<dbReference type="InterPro" id="IPR000620">
    <property type="entry name" value="EamA_dom"/>
</dbReference>
<keyword evidence="7 8" id="KW-0472">Membrane</keyword>
<evidence type="ECO:0000256" key="3">
    <source>
        <dbReference type="ARBA" id="ARBA00022448"/>
    </source>
</evidence>
<gene>
    <name evidence="10" type="primary">rarD</name>
    <name evidence="10" type="ORF">DW322_15670</name>
</gene>
<comment type="subcellular location">
    <subcellularLocation>
        <location evidence="1">Cell membrane</location>
        <topology evidence="1">Multi-pass membrane protein</topology>
    </subcellularLocation>
</comment>
<keyword evidence="5 8" id="KW-0812">Transmembrane</keyword>
<keyword evidence="4" id="KW-1003">Cell membrane</keyword>
<evidence type="ECO:0000313" key="10">
    <source>
        <dbReference type="EMBL" id="TXG92756.1"/>
    </source>
</evidence>
<feature type="transmembrane region" description="Helical" evidence="8">
    <location>
        <begin position="20"/>
        <end position="38"/>
    </location>
</feature>
<reference evidence="10 11" key="1">
    <citation type="submission" date="2018-07" db="EMBL/GenBank/DDBJ databases">
        <title>Genome sequence of Rhodococcus rhodnii ATCC 35071 from Rhodnius prolixus.</title>
        <authorList>
            <person name="Patel V."/>
            <person name="Vogel K.J."/>
        </authorList>
    </citation>
    <scope>NUCLEOTIDE SEQUENCE [LARGE SCALE GENOMIC DNA]</scope>
    <source>
        <strain evidence="10 11">ATCC 35071</strain>
    </source>
</reference>
<proteinExistence type="inferred from homology"/>
<feature type="transmembrane region" description="Helical" evidence="8">
    <location>
        <begin position="250"/>
        <end position="269"/>
    </location>
</feature>
<evidence type="ECO:0000256" key="8">
    <source>
        <dbReference type="SAM" id="Phobius"/>
    </source>
</evidence>
<evidence type="ECO:0000256" key="6">
    <source>
        <dbReference type="ARBA" id="ARBA00022989"/>
    </source>
</evidence>
<comment type="similarity">
    <text evidence="2">Belongs to the EamA transporter family.</text>
</comment>
<evidence type="ECO:0000313" key="11">
    <source>
        <dbReference type="Proteomes" id="UP000471120"/>
    </source>
</evidence>
<evidence type="ECO:0000256" key="1">
    <source>
        <dbReference type="ARBA" id="ARBA00004651"/>
    </source>
</evidence>
<feature type="transmembrane region" description="Helical" evidence="8">
    <location>
        <begin position="108"/>
        <end position="125"/>
    </location>
</feature>
<accession>A0A6P2CNN8</accession>
<feature type="transmembrane region" description="Helical" evidence="8">
    <location>
        <begin position="191"/>
        <end position="212"/>
    </location>
</feature>
<dbReference type="AlphaFoldDB" id="A0A6P2CNN8"/>
<feature type="transmembrane region" description="Helical" evidence="8">
    <location>
        <begin position="159"/>
        <end position="179"/>
    </location>
</feature>